<sequence length="227" mass="23747">MAALLDSIDGEERELHTDGSGTAPAPGARAFAQVLDDLTANLAPEPPVLPRRLLRRAYVPRPLGAPGDLILVIGASVDALSVVRSMAAASTTREIAVAGSIELAGAVRVDDRRTAVRARAIGVHTASPVFVAFGLDRDSVTRSGWDKLVQSISPDQVWVAVDAGRKPDDTALWVNTVASRIPVDAVAVEGSALTASPETVEELNLPIGWVDGLAPGTARSPRPVWDS</sequence>
<organism evidence="1 2">
    <name type="scientific">Mycetocola miduiensis</name>
    <dbReference type="NCBI Taxonomy" id="995034"/>
    <lineage>
        <taxon>Bacteria</taxon>
        <taxon>Bacillati</taxon>
        <taxon>Actinomycetota</taxon>
        <taxon>Actinomycetes</taxon>
        <taxon>Micrococcales</taxon>
        <taxon>Microbacteriaceae</taxon>
        <taxon>Mycetocola</taxon>
    </lineage>
</organism>
<evidence type="ECO:0000313" key="1">
    <source>
        <dbReference type="EMBL" id="SFN42294.1"/>
    </source>
</evidence>
<dbReference type="EMBL" id="FOVM01000001">
    <property type="protein sequence ID" value="SFN42294.1"/>
    <property type="molecule type" value="Genomic_DNA"/>
</dbReference>
<evidence type="ECO:0000313" key="2">
    <source>
        <dbReference type="Proteomes" id="UP000198867"/>
    </source>
</evidence>
<name>A0A1I4YWA2_9MICO</name>
<dbReference type="AlphaFoldDB" id="A0A1I4YWA2"/>
<proteinExistence type="predicted"/>
<reference evidence="2" key="1">
    <citation type="submission" date="2016-10" db="EMBL/GenBank/DDBJ databases">
        <authorList>
            <person name="Varghese N."/>
            <person name="Submissions S."/>
        </authorList>
    </citation>
    <scope>NUCLEOTIDE SEQUENCE [LARGE SCALE GENOMIC DNA]</scope>
    <source>
        <strain evidence="2">CGMCC 1.11101</strain>
    </source>
</reference>
<dbReference type="Proteomes" id="UP000198867">
    <property type="component" value="Unassembled WGS sequence"/>
</dbReference>
<protein>
    <submittedName>
        <fullName evidence="1">Uncharacterized protein</fullName>
    </submittedName>
</protein>
<dbReference type="STRING" id="995034.SAMN05216219_0563"/>
<keyword evidence="2" id="KW-1185">Reference proteome</keyword>
<gene>
    <name evidence="1" type="ORF">SAMN05216219_0563</name>
</gene>
<accession>A0A1I4YWA2</accession>